<accession>A0A1H8K8A1</accession>
<dbReference type="Proteomes" id="UP000198942">
    <property type="component" value="Unassembled WGS sequence"/>
</dbReference>
<reference evidence="2" key="1">
    <citation type="submission" date="2016-10" db="EMBL/GenBank/DDBJ databases">
        <authorList>
            <person name="Varghese N."/>
            <person name="Submissions S."/>
        </authorList>
    </citation>
    <scope>NUCLEOTIDE SEQUENCE [LARGE SCALE GENOMIC DNA]</scope>
    <source>
        <strain evidence="2">Gh-48</strain>
    </source>
</reference>
<keyword evidence="2" id="KW-1185">Reference proteome</keyword>
<dbReference type="EMBL" id="FOCL01000004">
    <property type="protein sequence ID" value="SEN89220.1"/>
    <property type="molecule type" value="Genomic_DNA"/>
</dbReference>
<dbReference type="RefSeq" id="WP_091211570.1">
    <property type="nucleotide sequence ID" value="NZ_FOCL01000004.1"/>
</dbReference>
<dbReference type="AlphaFoldDB" id="A0A1H8K8A1"/>
<protein>
    <submittedName>
        <fullName evidence="1">Uncharacterized protein</fullName>
    </submittedName>
</protein>
<evidence type="ECO:0000313" key="1">
    <source>
        <dbReference type="EMBL" id="SEN89220.1"/>
    </source>
</evidence>
<gene>
    <name evidence="1" type="ORF">SAMN05192574_104501</name>
</gene>
<name>A0A1H8K8A1_9SPHI</name>
<dbReference type="OrthoDB" id="787755at2"/>
<proteinExistence type="predicted"/>
<sequence>MKNTDVFKDFDMVVSITEKTINDQLTHLLRMGTIHPELIITQELDDDTGEYKFKVYDSPDDIPRNAQGEPELATIDVEIHPQVTINSSGEIITFILKFVGGNVWFWKGQGPKAKLVQYDATDWQYAVAINMDLKQLQKDDLAKGIKVPGFVEDQLNNFMTNMFDINHLFMNFQSTDLMKFDPDKTKAGAAKDLGVEQLVIFMNFYLKWLTSTGNPFILGYSITQNDGTKIPDEEKVPDSIKPTGTTYTMFHDNTYQHLSTLNFALVTKGGYKTIKTSVDKFETNWISPDDQCDAKMIYAASRFSEEFILKPLYERLRDQTYEKIKNDVSVGPQKEYNEAKQATTTGYKFVISDWNRDTDIYQNAFEVNISNHPTEIHYDVKGSLFVYKRHEKDMVVCTARASAEARTEWSAKFIIRVAKDKDGQPTLEFDQSCTVDKYEPSNSQNTCADIWDGIGDILSFLTSIFSFLGLNLSSMLQDIFKTQVPGLGNIAIALGNMNDSFNSAVMLPAGGVFFFKNPVADTPGNVALSLTYKTDSQVEVESRKFAQKLAELRSRRKVNLVSVS</sequence>
<organism evidence="1 2">
    <name type="scientific">Mucilaginibacter gossypiicola</name>
    <dbReference type="NCBI Taxonomy" id="551995"/>
    <lineage>
        <taxon>Bacteria</taxon>
        <taxon>Pseudomonadati</taxon>
        <taxon>Bacteroidota</taxon>
        <taxon>Sphingobacteriia</taxon>
        <taxon>Sphingobacteriales</taxon>
        <taxon>Sphingobacteriaceae</taxon>
        <taxon>Mucilaginibacter</taxon>
    </lineage>
</organism>
<evidence type="ECO:0000313" key="2">
    <source>
        <dbReference type="Proteomes" id="UP000198942"/>
    </source>
</evidence>